<evidence type="ECO:0000259" key="1">
    <source>
        <dbReference type="Pfam" id="PF17844"/>
    </source>
</evidence>
<name>A0A895XIZ1_9ACTN</name>
<proteinExistence type="predicted"/>
<keyword evidence="3" id="KW-1185">Reference proteome</keyword>
<reference evidence="2" key="1">
    <citation type="submission" date="2021-02" db="EMBL/GenBank/DDBJ databases">
        <title>Natronoglycomyces albus gen. nov., sp. nov, a haloalkaliphilic actinobacterium from a soda solonchak soil.</title>
        <authorList>
            <person name="Sorokin D.Y."/>
            <person name="Khijniak T.V."/>
            <person name="Zakharycheva A.P."/>
            <person name="Boueva O.V."/>
            <person name="Ariskina E.V."/>
            <person name="Hahnke R.L."/>
            <person name="Bunk B."/>
            <person name="Sproer C."/>
            <person name="Schumann P."/>
            <person name="Evtushenko L.I."/>
            <person name="Kublanov I.V."/>
        </authorList>
    </citation>
    <scope>NUCLEOTIDE SEQUENCE</scope>
    <source>
        <strain evidence="2">DSM 106290</strain>
    </source>
</reference>
<accession>A0A895XIZ1</accession>
<dbReference type="Proteomes" id="UP000662939">
    <property type="component" value="Chromosome"/>
</dbReference>
<dbReference type="AlphaFoldDB" id="A0A895XIZ1"/>
<sequence>MDAISQVIAAIDHSQEPARDVQKAAVRTLLERLATSVPGNSVEVRVPPFGAVQCVAGPRHRRGTPANVVESDPVTFLHVALGRMTFAEAVASGKITASGARSDLSEHFPLLES</sequence>
<organism evidence="2 3">
    <name type="scientific">Natronoglycomyces albus</name>
    <dbReference type="NCBI Taxonomy" id="2811108"/>
    <lineage>
        <taxon>Bacteria</taxon>
        <taxon>Bacillati</taxon>
        <taxon>Actinomycetota</taxon>
        <taxon>Actinomycetes</taxon>
        <taxon>Glycomycetales</taxon>
        <taxon>Glycomycetaceae</taxon>
        <taxon>Natronoglycomyces</taxon>
    </lineage>
</organism>
<dbReference type="KEGG" id="nav:JQS30_16400"/>
<dbReference type="Pfam" id="PF17844">
    <property type="entry name" value="SCP_3"/>
    <property type="match status" value="1"/>
</dbReference>
<feature type="domain" description="Bacterial SCP orthologue" evidence="1">
    <location>
        <begin position="19"/>
        <end position="110"/>
    </location>
</feature>
<dbReference type="InterPro" id="IPR036527">
    <property type="entry name" value="SCP2_sterol-bd_dom_sf"/>
</dbReference>
<protein>
    <recommendedName>
        <fullName evidence="1">Bacterial SCP orthologue domain-containing protein</fullName>
    </recommendedName>
</protein>
<evidence type="ECO:0000313" key="3">
    <source>
        <dbReference type="Proteomes" id="UP000662939"/>
    </source>
</evidence>
<dbReference type="EMBL" id="CP070496">
    <property type="protein sequence ID" value="QSB05304.1"/>
    <property type="molecule type" value="Genomic_DNA"/>
</dbReference>
<dbReference type="InterPro" id="IPR041629">
    <property type="entry name" value="SCP_3"/>
</dbReference>
<gene>
    <name evidence="2" type="ORF">JQS30_16400</name>
</gene>
<dbReference type="SUPFAM" id="SSF55718">
    <property type="entry name" value="SCP-like"/>
    <property type="match status" value="1"/>
</dbReference>
<evidence type="ECO:0000313" key="2">
    <source>
        <dbReference type="EMBL" id="QSB05304.1"/>
    </source>
</evidence>
<dbReference type="Gene3D" id="3.30.1050.40">
    <property type="match status" value="1"/>
</dbReference>
<dbReference type="RefSeq" id="WP_213171312.1">
    <property type="nucleotide sequence ID" value="NZ_CP070496.1"/>
</dbReference>